<dbReference type="AlphaFoldDB" id="G7YC76"/>
<proteinExistence type="predicted"/>
<dbReference type="EMBL" id="DF143057">
    <property type="protein sequence ID" value="GAA50565.1"/>
    <property type="molecule type" value="Genomic_DNA"/>
</dbReference>
<accession>G7YC76</accession>
<gene>
    <name evidence="1" type="ORF">CLF_104730</name>
</gene>
<evidence type="ECO:0000313" key="2">
    <source>
        <dbReference type="Proteomes" id="UP000008909"/>
    </source>
</evidence>
<reference key="2">
    <citation type="submission" date="2011-10" db="EMBL/GenBank/DDBJ databases">
        <title>The genome and transcriptome sequence of Clonorchis sinensis provide insights into the carcinogenic liver fluke.</title>
        <authorList>
            <person name="Wang X."/>
            <person name="Huang Y."/>
            <person name="Chen W."/>
            <person name="Liu H."/>
            <person name="Guo L."/>
            <person name="Chen Y."/>
            <person name="Luo F."/>
            <person name="Zhou W."/>
            <person name="Sun J."/>
            <person name="Mao Q."/>
            <person name="Liang P."/>
            <person name="Zhou C."/>
            <person name="Tian Y."/>
            <person name="Men J."/>
            <person name="Lv X."/>
            <person name="Huang L."/>
            <person name="Zhou J."/>
            <person name="Hu Y."/>
            <person name="Li R."/>
            <person name="Zhang F."/>
            <person name="Lei H."/>
            <person name="Li X."/>
            <person name="Hu X."/>
            <person name="Liang C."/>
            <person name="Xu J."/>
            <person name="Wu Z."/>
            <person name="Yu X."/>
        </authorList>
    </citation>
    <scope>NUCLEOTIDE SEQUENCE</scope>
    <source>
        <strain>Henan</strain>
    </source>
</reference>
<name>G7YC76_CLOSI</name>
<organism evidence="1 2">
    <name type="scientific">Clonorchis sinensis</name>
    <name type="common">Chinese liver fluke</name>
    <dbReference type="NCBI Taxonomy" id="79923"/>
    <lineage>
        <taxon>Eukaryota</taxon>
        <taxon>Metazoa</taxon>
        <taxon>Spiralia</taxon>
        <taxon>Lophotrochozoa</taxon>
        <taxon>Platyhelminthes</taxon>
        <taxon>Trematoda</taxon>
        <taxon>Digenea</taxon>
        <taxon>Opisthorchiida</taxon>
        <taxon>Opisthorchiata</taxon>
        <taxon>Opisthorchiidae</taxon>
        <taxon>Clonorchis</taxon>
    </lineage>
</organism>
<protein>
    <submittedName>
        <fullName evidence="1">Uncharacterized protein</fullName>
    </submittedName>
</protein>
<sequence length="153" mass="17336">MSSTHVSMELVRYVSHTSSEGVRETSLLHLKVEHSMSLFQVIPILEPAICALIDPMFRLIESNFRKSNDSIKRSRPIFVLACGTKRFGCAFGGRFPPHVFICATYDLQAAINMSVDLKEAEIVDERRNLRLVYRKYSEVLTSASAQSGNLRRK</sequence>
<keyword evidence="2" id="KW-1185">Reference proteome</keyword>
<evidence type="ECO:0000313" key="1">
    <source>
        <dbReference type="EMBL" id="GAA50565.1"/>
    </source>
</evidence>
<reference evidence="1" key="1">
    <citation type="journal article" date="2011" name="Genome Biol.">
        <title>The draft genome of the carcinogenic human liver fluke Clonorchis sinensis.</title>
        <authorList>
            <person name="Wang X."/>
            <person name="Chen W."/>
            <person name="Huang Y."/>
            <person name="Sun J."/>
            <person name="Men J."/>
            <person name="Liu H."/>
            <person name="Luo F."/>
            <person name="Guo L."/>
            <person name="Lv X."/>
            <person name="Deng C."/>
            <person name="Zhou C."/>
            <person name="Fan Y."/>
            <person name="Li X."/>
            <person name="Huang L."/>
            <person name="Hu Y."/>
            <person name="Liang C."/>
            <person name="Hu X."/>
            <person name="Xu J."/>
            <person name="Yu X."/>
        </authorList>
    </citation>
    <scope>NUCLEOTIDE SEQUENCE [LARGE SCALE GENOMIC DNA]</scope>
    <source>
        <strain evidence="1">Henan</strain>
    </source>
</reference>
<dbReference type="Proteomes" id="UP000008909">
    <property type="component" value="Unassembled WGS sequence"/>
</dbReference>